<dbReference type="InterPro" id="IPR002083">
    <property type="entry name" value="MATH/TRAF_dom"/>
</dbReference>
<dbReference type="AlphaFoldDB" id="A0AAE0STP2"/>
<reference evidence="3" key="1">
    <citation type="journal article" date="2021" name="Genome Biol. Evol.">
        <title>A High-Quality Reference Genome for a Parasitic Bivalve with Doubly Uniparental Inheritance (Bivalvia: Unionida).</title>
        <authorList>
            <person name="Smith C.H."/>
        </authorList>
    </citation>
    <scope>NUCLEOTIDE SEQUENCE</scope>
    <source>
        <strain evidence="3">CHS0354</strain>
    </source>
</reference>
<dbReference type="PANTHER" id="PTHR10131:SF138">
    <property type="entry name" value="RE66324P"/>
    <property type="match status" value="1"/>
</dbReference>
<gene>
    <name evidence="3" type="ORF">CHS0354_029406</name>
</gene>
<dbReference type="InterPro" id="IPR049342">
    <property type="entry name" value="TRAF1-6_MATH_dom"/>
</dbReference>
<sequence>MDLRTHRQCRGSEEEVTWHENNDHIHHLELIVIFMLNSDLQTLKTSNTLQEFSSDLRYRMQQLEIRHRPVTSVIDVLQSNIDGMRRTILNQQENNLFHREEVQELRQNIVRNGNSIQFMARQMEQGREKEAVIMARLEEMEAALREIRSTYTFANPMASHLELANHGSTIAEQSVEVSTNTIIIDRYEDERQRAMADSHYVINSSPFFTSNGYKMCSRIYLNGHGIGTERCMTVFFVIMGGEDDASLPWPFQGTVTLQIFNQLTHDYLVIDSFISDPTSLSFQKPATKKNIGYGFLKAVPHNELEQMVWNDTLVLKLSVITRTPCVIK</sequence>
<organism evidence="3 4">
    <name type="scientific">Potamilus streckersoni</name>
    <dbReference type="NCBI Taxonomy" id="2493646"/>
    <lineage>
        <taxon>Eukaryota</taxon>
        <taxon>Metazoa</taxon>
        <taxon>Spiralia</taxon>
        <taxon>Lophotrochozoa</taxon>
        <taxon>Mollusca</taxon>
        <taxon>Bivalvia</taxon>
        <taxon>Autobranchia</taxon>
        <taxon>Heteroconchia</taxon>
        <taxon>Palaeoheterodonta</taxon>
        <taxon>Unionida</taxon>
        <taxon>Unionoidea</taxon>
        <taxon>Unionidae</taxon>
        <taxon>Ambleminae</taxon>
        <taxon>Lampsilini</taxon>
        <taxon>Potamilus</taxon>
    </lineage>
</organism>
<dbReference type="GO" id="GO:0043122">
    <property type="term" value="P:regulation of canonical NF-kappaB signal transduction"/>
    <property type="evidence" value="ECO:0007669"/>
    <property type="project" value="TreeGrafter"/>
</dbReference>
<dbReference type="PANTHER" id="PTHR10131">
    <property type="entry name" value="TNF RECEPTOR ASSOCIATED FACTOR"/>
    <property type="match status" value="1"/>
</dbReference>
<evidence type="ECO:0000256" key="1">
    <source>
        <dbReference type="SAM" id="Coils"/>
    </source>
</evidence>
<name>A0AAE0STP2_9BIVA</name>
<keyword evidence="4" id="KW-1185">Reference proteome</keyword>
<reference evidence="3" key="2">
    <citation type="journal article" date="2021" name="Genome Biol. Evol.">
        <title>Developing a high-quality reference genome for a parasitic bivalve with doubly uniparental inheritance (Bivalvia: Unionida).</title>
        <authorList>
            <person name="Smith C.H."/>
        </authorList>
    </citation>
    <scope>NUCLEOTIDE SEQUENCE</scope>
    <source>
        <strain evidence="3">CHS0354</strain>
        <tissue evidence="3">Mantle</tissue>
    </source>
</reference>
<reference evidence="3" key="3">
    <citation type="submission" date="2023-05" db="EMBL/GenBank/DDBJ databases">
        <authorList>
            <person name="Smith C.H."/>
        </authorList>
    </citation>
    <scope>NUCLEOTIDE SEQUENCE</scope>
    <source>
        <strain evidence="3">CHS0354</strain>
        <tissue evidence="3">Mantle</tissue>
    </source>
</reference>
<evidence type="ECO:0000259" key="2">
    <source>
        <dbReference type="PROSITE" id="PS50144"/>
    </source>
</evidence>
<feature type="domain" description="MATH" evidence="2">
    <location>
        <begin position="177"/>
        <end position="319"/>
    </location>
</feature>
<dbReference type="Pfam" id="PF21355">
    <property type="entry name" value="TRAF-mep_MATH"/>
    <property type="match status" value="1"/>
</dbReference>
<evidence type="ECO:0000313" key="3">
    <source>
        <dbReference type="EMBL" id="KAK3597837.1"/>
    </source>
</evidence>
<dbReference type="GO" id="GO:0005164">
    <property type="term" value="F:tumor necrosis factor receptor binding"/>
    <property type="evidence" value="ECO:0007669"/>
    <property type="project" value="TreeGrafter"/>
</dbReference>
<dbReference type="Gene3D" id="2.60.210.10">
    <property type="entry name" value="Apoptosis, Tumor Necrosis Factor Receptor Associated Protein 2, Chain A"/>
    <property type="match status" value="1"/>
</dbReference>
<dbReference type="Proteomes" id="UP001195483">
    <property type="component" value="Unassembled WGS sequence"/>
</dbReference>
<accession>A0AAE0STP2</accession>
<dbReference type="GO" id="GO:0009898">
    <property type="term" value="C:cytoplasmic side of plasma membrane"/>
    <property type="evidence" value="ECO:0007669"/>
    <property type="project" value="TreeGrafter"/>
</dbReference>
<keyword evidence="1" id="KW-0175">Coiled coil</keyword>
<dbReference type="PROSITE" id="PS50144">
    <property type="entry name" value="MATH"/>
    <property type="match status" value="1"/>
</dbReference>
<comment type="caution">
    <text evidence="3">The sequence shown here is derived from an EMBL/GenBank/DDBJ whole genome shotgun (WGS) entry which is preliminary data.</text>
</comment>
<protein>
    <recommendedName>
        <fullName evidence="2">MATH domain-containing protein</fullName>
    </recommendedName>
</protein>
<evidence type="ECO:0000313" key="4">
    <source>
        <dbReference type="Proteomes" id="UP001195483"/>
    </source>
</evidence>
<proteinExistence type="predicted"/>
<dbReference type="SUPFAM" id="SSF49599">
    <property type="entry name" value="TRAF domain-like"/>
    <property type="match status" value="1"/>
</dbReference>
<dbReference type="InterPro" id="IPR008974">
    <property type="entry name" value="TRAF-like"/>
</dbReference>
<feature type="coiled-coil region" evidence="1">
    <location>
        <begin position="74"/>
        <end position="108"/>
    </location>
</feature>
<dbReference type="EMBL" id="JAEAOA010001763">
    <property type="protein sequence ID" value="KAK3597837.1"/>
    <property type="molecule type" value="Genomic_DNA"/>
</dbReference>